<organism evidence="9 10">
    <name type="scientific">Rhizobium leguminosarum</name>
    <dbReference type="NCBI Taxonomy" id="384"/>
    <lineage>
        <taxon>Bacteria</taxon>
        <taxon>Pseudomonadati</taxon>
        <taxon>Pseudomonadota</taxon>
        <taxon>Alphaproteobacteria</taxon>
        <taxon>Hyphomicrobiales</taxon>
        <taxon>Rhizobiaceae</taxon>
        <taxon>Rhizobium/Agrobacterium group</taxon>
        <taxon>Rhizobium</taxon>
    </lineage>
</organism>
<gene>
    <name evidence="9" type="ORF">DLJ82_4020</name>
</gene>
<accession>A0A2Z4YN98</accession>
<evidence type="ECO:0000313" key="9">
    <source>
        <dbReference type="EMBL" id="AXA41585.1"/>
    </source>
</evidence>
<evidence type="ECO:0000256" key="3">
    <source>
        <dbReference type="ARBA" id="ARBA00022448"/>
    </source>
</evidence>
<dbReference type="InterPro" id="IPR050086">
    <property type="entry name" value="MetN_ABC_transporter-like"/>
</dbReference>
<keyword evidence="4" id="KW-1003">Cell membrane</keyword>
<dbReference type="GO" id="GO:0005886">
    <property type="term" value="C:plasma membrane"/>
    <property type="evidence" value="ECO:0007669"/>
    <property type="project" value="UniProtKB-SubCell"/>
</dbReference>
<comment type="subcellular location">
    <subcellularLocation>
        <location evidence="1">Cell membrane</location>
        <topology evidence="1">Peripheral membrane protein</topology>
    </subcellularLocation>
</comment>
<dbReference type="Gene3D" id="3.40.50.300">
    <property type="entry name" value="P-loop containing nucleotide triphosphate hydrolases"/>
    <property type="match status" value="1"/>
</dbReference>
<keyword evidence="6" id="KW-0067">ATP-binding</keyword>
<evidence type="ECO:0000259" key="8">
    <source>
        <dbReference type="PROSITE" id="PS50893"/>
    </source>
</evidence>
<dbReference type="InterPro" id="IPR030679">
    <property type="entry name" value="ABC_ATPase_HisP-typ"/>
</dbReference>
<dbReference type="GO" id="GO:0005524">
    <property type="term" value="F:ATP binding"/>
    <property type="evidence" value="ECO:0007669"/>
    <property type="project" value="UniProtKB-KW"/>
</dbReference>
<evidence type="ECO:0000256" key="4">
    <source>
        <dbReference type="ARBA" id="ARBA00022475"/>
    </source>
</evidence>
<sequence>MRPRRFPTYLPKGHRPEMLELKDLKLSYGNTQVLNGVDLSVNRGDVVSIIGPSGTGKTTLLKCINYLAKPASGTIAFDQVRMDYRKPDSTAVQAIRLRTAMVFQQFNVFKNMTVIQNVMDPLVVVQRKSKDEARSIALQELERVGLSNKIDSYPSQLSGGQLQRTGIARALAVKPDVMLFDEPTSSLDPELVGEVLKVIRDVTSSGITSLLVTHEMQFAKNISNRIVFMDRGVVAAQGSPAEIFDTPTNPRLAQFLNSEHSIQ</sequence>
<dbReference type="PIRSF" id="PIRSF039085">
    <property type="entry name" value="ABC_ATPase_HisP"/>
    <property type="match status" value="1"/>
</dbReference>
<dbReference type="PROSITE" id="PS50893">
    <property type="entry name" value="ABC_TRANSPORTER_2"/>
    <property type="match status" value="1"/>
</dbReference>
<keyword evidence="3" id="KW-0813">Transport</keyword>
<dbReference type="GO" id="GO:0015424">
    <property type="term" value="F:ABC-type amino acid transporter activity"/>
    <property type="evidence" value="ECO:0007669"/>
    <property type="project" value="InterPro"/>
</dbReference>
<evidence type="ECO:0000256" key="2">
    <source>
        <dbReference type="ARBA" id="ARBA00005417"/>
    </source>
</evidence>
<dbReference type="SUPFAM" id="SSF52540">
    <property type="entry name" value="P-loop containing nucleoside triphosphate hydrolases"/>
    <property type="match status" value="1"/>
</dbReference>
<dbReference type="InterPro" id="IPR003593">
    <property type="entry name" value="AAA+_ATPase"/>
</dbReference>
<dbReference type="PANTHER" id="PTHR43166">
    <property type="entry name" value="AMINO ACID IMPORT ATP-BINDING PROTEIN"/>
    <property type="match status" value="1"/>
</dbReference>
<dbReference type="EMBL" id="CP030760">
    <property type="protein sequence ID" value="AXA41585.1"/>
    <property type="molecule type" value="Genomic_DNA"/>
</dbReference>
<keyword evidence="5" id="KW-0547">Nucleotide-binding</keyword>
<comment type="similarity">
    <text evidence="2">Belongs to the ABC transporter superfamily.</text>
</comment>
<dbReference type="SMART" id="SM00382">
    <property type="entry name" value="AAA"/>
    <property type="match status" value="1"/>
</dbReference>
<evidence type="ECO:0000256" key="6">
    <source>
        <dbReference type="ARBA" id="ARBA00022840"/>
    </source>
</evidence>
<feature type="domain" description="ABC transporter" evidence="8">
    <location>
        <begin position="19"/>
        <end position="256"/>
    </location>
</feature>
<dbReference type="InterPro" id="IPR003439">
    <property type="entry name" value="ABC_transporter-like_ATP-bd"/>
</dbReference>
<name>A0A2Z4YN98_RHILE</name>
<evidence type="ECO:0000256" key="1">
    <source>
        <dbReference type="ARBA" id="ARBA00004202"/>
    </source>
</evidence>
<reference evidence="9 10" key="1">
    <citation type="submission" date="2018-07" db="EMBL/GenBank/DDBJ databases">
        <title>Rhizobium leguminosarum strain:ATCC 14479 Genome sequencing and assembly.</title>
        <authorList>
            <person name="Chakraborty R."/>
        </authorList>
    </citation>
    <scope>NUCLEOTIDE SEQUENCE [LARGE SCALE GENOMIC DNA]</scope>
    <source>
        <strain evidence="9 10">ATCC 14479</strain>
    </source>
</reference>
<evidence type="ECO:0000313" key="10">
    <source>
        <dbReference type="Proteomes" id="UP000251166"/>
    </source>
</evidence>
<proteinExistence type="inferred from homology"/>
<dbReference type="Proteomes" id="UP000251166">
    <property type="component" value="Chromosome"/>
</dbReference>
<dbReference type="PANTHER" id="PTHR43166:SF35">
    <property type="entry name" value="L-CYSTINE IMPORT ATP-BINDING PROTEIN TCYN"/>
    <property type="match status" value="1"/>
</dbReference>
<dbReference type="Pfam" id="PF00005">
    <property type="entry name" value="ABC_tran"/>
    <property type="match status" value="1"/>
</dbReference>
<keyword evidence="7" id="KW-0472">Membrane</keyword>
<evidence type="ECO:0000256" key="5">
    <source>
        <dbReference type="ARBA" id="ARBA00022741"/>
    </source>
</evidence>
<dbReference type="AlphaFoldDB" id="A0A2Z4YN98"/>
<evidence type="ECO:0000256" key="7">
    <source>
        <dbReference type="ARBA" id="ARBA00023136"/>
    </source>
</evidence>
<dbReference type="GO" id="GO:0016887">
    <property type="term" value="F:ATP hydrolysis activity"/>
    <property type="evidence" value="ECO:0007669"/>
    <property type="project" value="InterPro"/>
</dbReference>
<dbReference type="InterPro" id="IPR027417">
    <property type="entry name" value="P-loop_NTPase"/>
</dbReference>
<protein>
    <submittedName>
        <fullName evidence="9">ABC transporter family protein</fullName>
    </submittedName>
</protein>